<name>A0A5J9UTW6_9POAL</name>
<feature type="non-terminal residue" evidence="2">
    <location>
        <position position="1"/>
    </location>
</feature>
<organism evidence="2 3">
    <name type="scientific">Eragrostis curvula</name>
    <name type="common">weeping love grass</name>
    <dbReference type="NCBI Taxonomy" id="38414"/>
    <lineage>
        <taxon>Eukaryota</taxon>
        <taxon>Viridiplantae</taxon>
        <taxon>Streptophyta</taxon>
        <taxon>Embryophyta</taxon>
        <taxon>Tracheophyta</taxon>
        <taxon>Spermatophyta</taxon>
        <taxon>Magnoliopsida</taxon>
        <taxon>Liliopsida</taxon>
        <taxon>Poales</taxon>
        <taxon>Poaceae</taxon>
        <taxon>PACMAD clade</taxon>
        <taxon>Chloridoideae</taxon>
        <taxon>Eragrostideae</taxon>
        <taxon>Eragrostidinae</taxon>
        <taxon>Eragrostis</taxon>
    </lineage>
</organism>
<dbReference type="Gramene" id="TVU26718">
    <property type="protein sequence ID" value="TVU26718"/>
    <property type="gene ID" value="EJB05_29277"/>
</dbReference>
<proteinExistence type="predicted"/>
<evidence type="ECO:0000313" key="3">
    <source>
        <dbReference type="Proteomes" id="UP000324897"/>
    </source>
</evidence>
<dbReference type="Proteomes" id="UP000324897">
    <property type="component" value="Chromosome 2"/>
</dbReference>
<gene>
    <name evidence="2" type="ORF">EJB05_29277</name>
</gene>
<feature type="compositionally biased region" description="Basic and acidic residues" evidence="1">
    <location>
        <begin position="34"/>
        <end position="44"/>
    </location>
</feature>
<evidence type="ECO:0000256" key="1">
    <source>
        <dbReference type="SAM" id="MobiDB-lite"/>
    </source>
</evidence>
<reference evidence="2 3" key="1">
    <citation type="journal article" date="2019" name="Sci. Rep.">
        <title>A high-quality genome of Eragrostis curvula grass provides insights into Poaceae evolution and supports new strategies to enhance forage quality.</title>
        <authorList>
            <person name="Carballo J."/>
            <person name="Santos B.A.C.M."/>
            <person name="Zappacosta D."/>
            <person name="Garbus I."/>
            <person name="Selva J.P."/>
            <person name="Gallo C.A."/>
            <person name="Diaz A."/>
            <person name="Albertini E."/>
            <person name="Caccamo M."/>
            <person name="Echenique V."/>
        </authorList>
    </citation>
    <scope>NUCLEOTIDE SEQUENCE [LARGE SCALE GENOMIC DNA]</scope>
    <source>
        <strain evidence="3">cv. Victoria</strain>
        <tissue evidence="2">Leaf</tissue>
    </source>
</reference>
<feature type="region of interest" description="Disordered" evidence="1">
    <location>
        <begin position="22"/>
        <end position="47"/>
    </location>
</feature>
<protein>
    <submittedName>
        <fullName evidence="2">Uncharacterized protein</fullName>
    </submittedName>
</protein>
<sequence>MEAAGMGMPAVAGSPRFHIYDRAGHGVRGRGKDRRGGCGEEQRAGRCRARHGAGRACPCLPPEGMDAFADAVAGLDLDTGAQ</sequence>
<evidence type="ECO:0000313" key="2">
    <source>
        <dbReference type="EMBL" id="TVU26718.1"/>
    </source>
</evidence>
<comment type="caution">
    <text evidence="2">The sequence shown here is derived from an EMBL/GenBank/DDBJ whole genome shotgun (WGS) entry which is preliminary data.</text>
</comment>
<accession>A0A5J9UTW6</accession>
<dbReference type="AlphaFoldDB" id="A0A5J9UTW6"/>
<dbReference type="EMBL" id="RWGY01000013">
    <property type="protein sequence ID" value="TVU26718.1"/>
    <property type="molecule type" value="Genomic_DNA"/>
</dbReference>
<keyword evidence="3" id="KW-1185">Reference proteome</keyword>